<reference evidence="1" key="1">
    <citation type="submission" date="2020-08" db="EMBL/GenBank/DDBJ databases">
        <title>Genome sequencing and assembly of the red palm weevil Rhynchophorus ferrugineus.</title>
        <authorList>
            <person name="Dias G.B."/>
            <person name="Bergman C.M."/>
            <person name="Manee M."/>
        </authorList>
    </citation>
    <scope>NUCLEOTIDE SEQUENCE</scope>
    <source>
        <strain evidence="1">AA-2017</strain>
        <tissue evidence="1">Whole larva</tissue>
    </source>
</reference>
<evidence type="ECO:0000313" key="1">
    <source>
        <dbReference type="EMBL" id="KAF7278327.1"/>
    </source>
</evidence>
<gene>
    <name evidence="1" type="ORF">GWI33_008543</name>
</gene>
<sequence length="118" mass="12714">MTTRSPFVFSPYLDRSYLGGPRTPPRLGTVGVGDGRALRRGEIEAPPLPDPEHTVVTICRSTCSGAVDCFSFVGVYDNCAVCGSIMNMPIEVCCGWRSHGTGGWRGEALLTRQLHGNL</sequence>
<name>A0A834IBU3_RHYFE</name>
<organism evidence="1 2">
    <name type="scientific">Rhynchophorus ferrugineus</name>
    <name type="common">Red palm weevil</name>
    <name type="synonym">Curculio ferrugineus</name>
    <dbReference type="NCBI Taxonomy" id="354439"/>
    <lineage>
        <taxon>Eukaryota</taxon>
        <taxon>Metazoa</taxon>
        <taxon>Ecdysozoa</taxon>
        <taxon>Arthropoda</taxon>
        <taxon>Hexapoda</taxon>
        <taxon>Insecta</taxon>
        <taxon>Pterygota</taxon>
        <taxon>Neoptera</taxon>
        <taxon>Endopterygota</taxon>
        <taxon>Coleoptera</taxon>
        <taxon>Polyphaga</taxon>
        <taxon>Cucujiformia</taxon>
        <taxon>Curculionidae</taxon>
        <taxon>Dryophthorinae</taxon>
        <taxon>Rhynchophorus</taxon>
    </lineage>
</organism>
<dbReference type="Proteomes" id="UP000625711">
    <property type="component" value="Unassembled WGS sequence"/>
</dbReference>
<evidence type="ECO:0000313" key="2">
    <source>
        <dbReference type="Proteomes" id="UP000625711"/>
    </source>
</evidence>
<protein>
    <submittedName>
        <fullName evidence="1">Uncharacterized protein</fullName>
    </submittedName>
</protein>
<accession>A0A834IBU3</accession>
<keyword evidence="2" id="KW-1185">Reference proteome</keyword>
<comment type="caution">
    <text evidence="1">The sequence shown here is derived from an EMBL/GenBank/DDBJ whole genome shotgun (WGS) entry which is preliminary data.</text>
</comment>
<dbReference type="EMBL" id="JAACXV010000403">
    <property type="protein sequence ID" value="KAF7278327.1"/>
    <property type="molecule type" value="Genomic_DNA"/>
</dbReference>
<proteinExistence type="predicted"/>
<dbReference type="AlphaFoldDB" id="A0A834IBU3"/>